<dbReference type="PANTHER" id="PTHR31517">
    <property type="match status" value="1"/>
</dbReference>
<dbReference type="Gramene" id="evm.model.03.420">
    <property type="protein sequence ID" value="cds.evm.model.03.420"/>
    <property type="gene ID" value="evm.TU.03.420"/>
</dbReference>
<dbReference type="Proteomes" id="UP000596661">
    <property type="component" value="Chromosome 3"/>
</dbReference>
<evidence type="ECO:0000256" key="9">
    <source>
        <dbReference type="ARBA" id="ARBA00023004"/>
    </source>
</evidence>
<evidence type="ECO:0000256" key="4">
    <source>
        <dbReference type="ARBA" id="ARBA00012313"/>
    </source>
</evidence>
<name>A0A803P902_CANSA</name>
<sequence length="208" mass="23005">MDFQALLILIVLFIISSFVIVESTELSLAYYRKTCPEFEKIIHDNIESKQLLHPLNAPATLRLFFHDCMVEGCDASILISPNQAKDTERDADINHSLVSDAFDVVASAKTTLEKSCPGIVSCADILAQTTRDLVTMVGGPFYKISPSLVPSSSFTMNPPDHNELTDEPSNPSNCSGINEELRERENQIQRGQCKARKRNFKEGLGLGS</sequence>
<feature type="binding site" evidence="11">
    <location>
        <position position="88"/>
    </location>
    <ligand>
        <name>Ca(2+)</name>
        <dbReference type="ChEBI" id="CHEBI:29108"/>
        <label>1</label>
    </ligand>
</feature>
<dbReference type="PRINTS" id="PR00458">
    <property type="entry name" value="PEROXIDASE"/>
</dbReference>
<dbReference type="PROSITE" id="PS50873">
    <property type="entry name" value="PEROXIDASE_4"/>
    <property type="match status" value="1"/>
</dbReference>
<evidence type="ECO:0000256" key="5">
    <source>
        <dbReference type="ARBA" id="ARBA00022559"/>
    </source>
</evidence>
<keyword evidence="16" id="KW-0732">Signal</keyword>
<feature type="chain" id="PRO_5031442858" description="peroxidase" evidence="16">
    <location>
        <begin position="24"/>
        <end position="208"/>
    </location>
</feature>
<evidence type="ECO:0000256" key="3">
    <source>
        <dbReference type="ARBA" id="ARBA00002322"/>
    </source>
</evidence>
<evidence type="ECO:0000256" key="8">
    <source>
        <dbReference type="ARBA" id="ARBA00023002"/>
    </source>
</evidence>
<comment type="cofactor">
    <cofactor evidence="2">
        <name>heme b</name>
        <dbReference type="ChEBI" id="CHEBI:60344"/>
    </cofactor>
</comment>
<dbReference type="AlphaFoldDB" id="A0A803P902"/>
<feature type="binding site" evidence="11">
    <location>
        <position position="67"/>
    </location>
    <ligand>
        <name>Ca(2+)</name>
        <dbReference type="ChEBI" id="CHEBI:29108"/>
        <label>1</label>
    </ligand>
</feature>
<dbReference type="Pfam" id="PF00141">
    <property type="entry name" value="peroxidase"/>
    <property type="match status" value="1"/>
</dbReference>
<comment type="function">
    <text evidence="3">Removal of H(2)O(2), oxidation of toxic reductants, biosynthesis and degradation of lignin, suberization, auxin catabolism, response to environmental stresses such as wounding, pathogen attack and oxidative stress. These functions might be dependent on each isozyme/isoform in each plant tissue.</text>
</comment>
<dbReference type="InterPro" id="IPR000823">
    <property type="entry name" value="Peroxidase_pln"/>
</dbReference>
<evidence type="ECO:0000256" key="7">
    <source>
        <dbReference type="ARBA" id="ARBA00022723"/>
    </source>
</evidence>
<reference evidence="18" key="2">
    <citation type="submission" date="2021-03" db="UniProtKB">
        <authorList>
            <consortium name="EnsemblPlants"/>
        </authorList>
    </citation>
    <scope>IDENTIFICATION</scope>
</reference>
<dbReference type="PROSITE" id="PS00436">
    <property type="entry name" value="PEROXIDASE_2"/>
    <property type="match status" value="1"/>
</dbReference>
<feature type="signal peptide" evidence="16">
    <location>
        <begin position="1"/>
        <end position="23"/>
    </location>
</feature>
<organism evidence="18 19">
    <name type="scientific">Cannabis sativa</name>
    <name type="common">Hemp</name>
    <name type="synonym">Marijuana</name>
    <dbReference type="NCBI Taxonomy" id="3483"/>
    <lineage>
        <taxon>Eukaryota</taxon>
        <taxon>Viridiplantae</taxon>
        <taxon>Streptophyta</taxon>
        <taxon>Embryophyta</taxon>
        <taxon>Tracheophyta</taxon>
        <taxon>Spermatophyta</taxon>
        <taxon>Magnoliopsida</taxon>
        <taxon>eudicotyledons</taxon>
        <taxon>Gunneridae</taxon>
        <taxon>Pentapetalae</taxon>
        <taxon>rosids</taxon>
        <taxon>fabids</taxon>
        <taxon>Rosales</taxon>
        <taxon>Cannabaceae</taxon>
        <taxon>Cannabis</taxon>
    </lineage>
</organism>
<dbReference type="OMA" id="CKARKRN"/>
<keyword evidence="19" id="KW-1185">Reference proteome</keyword>
<evidence type="ECO:0000256" key="12">
    <source>
        <dbReference type="PIRSR" id="PIRSR600823-4"/>
    </source>
</evidence>
<feature type="domain" description="Plant heme peroxidase family profile" evidence="17">
    <location>
        <begin position="25"/>
        <end position="150"/>
    </location>
</feature>
<evidence type="ECO:0000259" key="17">
    <source>
        <dbReference type="PROSITE" id="PS50873"/>
    </source>
</evidence>
<feature type="binding site" evidence="11">
    <location>
        <position position="76"/>
    </location>
    <ligand>
        <name>Ca(2+)</name>
        <dbReference type="ChEBI" id="CHEBI:29108"/>
        <label>1</label>
    </ligand>
</feature>
<dbReference type="PRINTS" id="PR00461">
    <property type="entry name" value="PLPEROXIDASE"/>
</dbReference>
<keyword evidence="9" id="KW-0408">Iron</keyword>
<dbReference type="GO" id="GO:0020037">
    <property type="term" value="F:heme binding"/>
    <property type="evidence" value="ECO:0007669"/>
    <property type="project" value="InterPro"/>
</dbReference>
<comment type="similarity">
    <text evidence="14">Belongs to the peroxidase family.</text>
</comment>
<dbReference type="Gene3D" id="1.10.520.10">
    <property type="match status" value="1"/>
</dbReference>
<evidence type="ECO:0000256" key="1">
    <source>
        <dbReference type="ARBA" id="ARBA00000189"/>
    </source>
</evidence>
<dbReference type="EnsemblPlants" id="evm.model.03.420">
    <property type="protein sequence ID" value="cds.evm.model.03.420"/>
    <property type="gene ID" value="evm.TU.03.420"/>
</dbReference>
<feature type="binding site" evidence="11">
    <location>
        <position position="72"/>
    </location>
    <ligand>
        <name>Ca(2+)</name>
        <dbReference type="ChEBI" id="CHEBI:29108"/>
        <label>1</label>
    </ligand>
</feature>
<evidence type="ECO:0000256" key="13">
    <source>
        <dbReference type="PIRSR" id="PIRSR600823-5"/>
    </source>
</evidence>
<dbReference type="InterPro" id="IPR002016">
    <property type="entry name" value="Haem_peroxidase"/>
</dbReference>
<evidence type="ECO:0000256" key="2">
    <source>
        <dbReference type="ARBA" id="ARBA00001970"/>
    </source>
</evidence>
<dbReference type="InterPro" id="IPR019794">
    <property type="entry name" value="Peroxidases_AS"/>
</dbReference>
<keyword evidence="11" id="KW-0106">Calcium</keyword>
<dbReference type="GO" id="GO:0140825">
    <property type="term" value="F:lactoperoxidase activity"/>
    <property type="evidence" value="ECO:0007669"/>
    <property type="project" value="UniProtKB-EC"/>
</dbReference>
<feature type="binding site" evidence="11">
    <location>
        <position position="74"/>
    </location>
    <ligand>
        <name>Ca(2+)</name>
        <dbReference type="ChEBI" id="CHEBI:29108"/>
        <label>1</label>
    </ligand>
</feature>
<evidence type="ECO:0000256" key="11">
    <source>
        <dbReference type="PIRSR" id="PIRSR600823-3"/>
    </source>
</evidence>
<keyword evidence="6" id="KW-0349">Heme</keyword>
<comment type="cofactor">
    <cofactor evidence="11">
        <name>Ca(2+)</name>
        <dbReference type="ChEBI" id="CHEBI:29108"/>
    </cofactor>
    <text evidence="11">Binds 2 calcium ions per subunit.</text>
</comment>
<feature type="region of interest" description="Disordered" evidence="15">
    <location>
        <begin position="153"/>
        <end position="194"/>
    </location>
</feature>
<keyword evidence="8" id="KW-0560">Oxidoreductase</keyword>
<dbReference type="SUPFAM" id="SSF48113">
    <property type="entry name" value="Heme-dependent peroxidases"/>
    <property type="match status" value="1"/>
</dbReference>
<evidence type="ECO:0000256" key="6">
    <source>
        <dbReference type="ARBA" id="ARBA00022617"/>
    </source>
</evidence>
<feature type="compositionally biased region" description="Polar residues" evidence="15">
    <location>
        <begin position="167"/>
        <end position="176"/>
    </location>
</feature>
<evidence type="ECO:0000256" key="15">
    <source>
        <dbReference type="SAM" id="MobiDB-lite"/>
    </source>
</evidence>
<evidence type="ECO:0000313" key="18">
    <source>
        <dbReference type="EnsemblPlants" id="cds.evm.model.03.420"/>
    </source>
</evidence>
<feature type="site" description="Transition state stabilizer" evidence="12">
    <location>
        <position position="62"/>
    </location>
</feature>
<evidence type="ECO:0000256" key="10">
    <source>
        <dbReference type="PIRSR" id="PIRSR600823-1"/>
    </source>
</evidence>
<reference evidence="18" key="1">
    <citation type="submission" date="2018-11" db="EMBL/GenBank/DDBJ databases">
        <authorList>
            <person name="Grassa J C."/>
        </authorList>
    </citation>
    <scope>NUCLEOTIDE SEQUENCE [LARGE SCALE GENOMIC DNA]</scope>
</reference>
<dbReference type="EC" id="1.11.1.7" evidence="4"/>
<evidence type="ECO:0000313" key="19">
    <source>
        <dbReference type="Proteomes" id="UP000596661"/>
    </source>
</evidence>
<feature type="disulfide bond" evidence="13">
    <location>
        <begin position="35"/>
        <end position="116"/>
    </location>
</feature>
<dbReference type="GO" id="GO:0006979">
    <property type="term" value="P:response to oxidative stress"/>
    <property type="evidence" value="ECO:0007669"/>
    <property type="project" value="InterPro"/>
</dbReference>
<dbReference type="GO" id="GO:0046872">
    <property type="term" value="F:metal ion binding"/>
    <property type="evidence" value="ECO:0007669"/>
    <property type="project" value="UniProtKB-KW"/>
</dbReference>
<dbReference type="PANTHER" id="PTHR31517:SF17">
    <property type="entry name" value="PEROXIDASE 6"/>
    <property type="match status" value="1"/>
</dbReference>
<protein>
    <recommendedName>
        <fullName evidence="4">peroxidase</fullName>
        <ecNumber evidence="4">1.11.1.7</ecNumber>
    </recommendedName>
</protein>
<evidence type="ECO:0000256" key="16">
    <source>
        <dbReference type="SAM" id="SignalP"/>
    </source>
</evidence>
<keyword evidence="13" id="KW-1015">Disulfide bond</keyword>
<dbReference type="InterPro" id="IPR010255">
    <property type="entry name" value="Haem_peroxidase_sf"/>
</dbReference>
<evidence type="ECO:0000256" key="14">
    <source>
        <dbReference type="RuleBase" id="RU004241"/>
    </source>
</evidence>
<keyword evidence="5" id="KW-0575">Peroxidase</keyword>
<feature type="disulfide bond" evidence="13">
    <location>
        <begin position="68"/>
        <end position="73"/>
    </location>
</feature>
<comment type="catalytic activity">
    <reaction evidence="1">
        <text>2 a phenolic donor + H2O2 = 2 a phenolic radical donor + 2 H2O</text>
        <dbReference type="Rhea" id="RHEA:56136"/>
        <dbReference type="ChEBI" id="CHEBI:15377"/>
        <dbReference type="ChEBI" id="CHEBI:16240"/>
        <dbReference type="ChEBI" id="CHEBI:139520"/>
        <dbReference type="ChEBI" id="CHEBI:139521"/>
        <dbReference type="EC" id="1.11.1.7"/>
    </reaction>
</comment>
<feature type="active site" description="Proton acceptor" evidence="10">
    <location>
        <position position="66"/>
    </location>
</feature>
<dbReference type="EMBL" id="UZAU01000253">
    <property type="status" value="NOT_ANNOTATED_CDS"/>
    <property type="molecule type" value="Genomic_DNA"/>
</dbReference>
<keyword evidence="7 11" id="KW-0479">Metal-binding</keyword>
<feature type="binding site" evidence="11">
    <location>
        <position position="70"/>
    </location>
    <ligand>
        <name>Ca(2+)</name>
        <dbReference type="ChEBI" id="CHEBI:29108"/>
        <label>1</label>
    </ligand>
</feature>
<proteinExistence type="inferred from homology"/>
<accession>A0A803P902</accession>